<dbReference type="OrthoDB" id="428281at2"/>
<dbReference type="Proteomes" id="UP000010473">
    <property type="component" value="Chromosome"/>
</dbReference>
<dbReference type="AlphaFoldDB" id="K9XW07"/>
<feature type="transmembrane region" description="Helical" evidence="1">
    <location>
        <begin position="102"/>
        <end position="118"/>
    </location>
</feature>
<dbReference type="PATRIC" id="fig|111780.3.peg.2860"/>
<evidence type="ECO:0000313" key="2">
    <source>
        <dbReference type="EMBL" id="AFZ36271.1"/>
    </source>
</evidence>
<dbReference type="RefSeq" id="WP_015193939.1">
    <property type="nucleotide sequence ID" value="NC_019748.1"/>
</dbReference>
<gene>
    <name evidence="2" type="ordered locus">Sta7437_2746</name>
</gene>
<evidence type="ECO:0000256" key="1">
    <source>
        <dbReference type="SAM" id="Phobius"/>
    </source>
</evidence>
<feature type="transmembrane region" description="Helical" evidence="1">
    <location>
        <begin position="166"/>
        <end position="187"/>
    </location>
</feature>
<dbReference type="HOGENOM" id="CLU_1347620_0_0_3"/>
<feature type="transmembrane region" description="Helical" evidence="1">
    <location>
        <begin position="27"/>
        <end position="48"/>
    </location>
</feature>
<protein>
    <submittedName>
        <fullName evidence="2">Uncharacterized protein</fullName>
    </submittedName>
</protein>
<name>K9XW07_STAC7</name>
<dbReference type="eggNOG" id="ENOG5032H6X">
    <property type="taxonomic scope" value="Bacteria"/>
</dbReference>
<proteinExistence type="predicted"/>
<keyword evidence="3" id="KW-1185">Reference proteome</keyword>
<feature type="transmembrane region" description="Helical" evidence="1">
    <location>
        <begin position="124"/>
        <end position="154"/>
    </location>
</feature>
<keyword evidence="1" id="KW-1133">Transmembrane helix</keyword>
<reference evidence="3" key="1">
    <citation type="journal article" date="2013" name="Proc. Natl. Acad. Sci. U.S.A.">
        <title>Improving the coverage of the cyanobacterial phylum using diversity-driven genome sequencing.</title>
        <authorList>
            <person name="Shih P.M."/>
            <person name="Wu D."/>
            <person name="Latifi A."/>
            <person name="Axen S.D."/>
            <person name="Fewer D.P."/>
            <person name="Talla E."/>
            <person name="Calteau A."/>
            <person name="Cai F."/>
            <person name="Tandeau de Marsac N."/>
            <person name="Rippka R."/>
            <person name="Herdman M."/>
            <person name="Sivonen K."/>
            <person name="Coursin T."/>
            <person name="Laurent T."/>
            <person name="Goodwin L."/>
            <person name="Nolan M."/>
            <person name="Davenport K.W."/>
            <person name="Han C.S."/>
            <person name="Rubin E.M."/>
            <person name="Eisen J.A."/>
            <person name="Woyke T."/>
            <person name="Gugger M."/>
            <person name="Kerfeld C.A."/>
        </authorList>
    </citation>
    <scope>NUCLEOTIDE SEQUENCE [LARGE SCALE GENOMIC DNA]</scope>
    <source>
        <strain evidence="3">ATCC 29371 / PCC 7437</strain>
    </source>
</reference>
<accession>K9XW07</accession>
<feature type="transmembrane region" description="Helical" evidence="1">
    <location>
        <begin position="68"/>
        <end position="90"/>
    </location>
</feature>
<dbReference type="KEGG" id="scs:Sta7437_2746"/>
<keyword evidence="1" id="KW-0812">Transmembrane</keyword>
<evidence type="ECO:0000313" key="3">
    <source>
        <dbReference type="Proteomes" id="UP000010473"/>
    </source>
</evidence>
<keyword evidence="1" id="KW-0472">Membrane</keyword>
<organism evidence="2 3">
    <name type="scientific">Stanieria cyanosphaera (strain ATCC 29371 / PCC 7437)</name>
    <dbReference type="NCBI Taxonomy" id="111780"/>
    <lineage>
        <taxon>Bacteria</taxon>
        <taxon>Bacillati</taxon>
        <taxon>Cyanobacteriota</taxon>
        <taxon>Cyanophyceae</taxon>
        <taxon>Pleurocapsales</taxon>
        <taxon>Dermocarpellaceae</taxon>
        <taxon>Stanieria</taxon>
    </lineage>
</organism>
<dbReference type="EMBL" id="CP003653">
    <property type="protein sequence ID" value="AFZ36271.1"/>
    <property type="molecule type" value="Genomic_DNA"/>
</dbReference>
<sequence>MKQKISSWQPKQLFLQIGKQHFSRIRLLIWLNLLVITILSSLSIYAKLRSKGQGVENLFSDPFTINTYYWGWLTSISEILWCSAIAVCLFTSTLSAQLNRRSQVFLLVSSLLMTLLYIDDRFRLTLILTVFFGSYIKVKTVVYSFYGVILILYGRLFWQKIKLTPYFPLLIAFFLFAFSTVIDLTPVSSPGAHAMLEDGTKLLGLINLTSYFWYVCRSEITHYLKP</sequence>